<name>A0A645GBN1_9ZZZZ</name>
<comment type="caution">
    <text evidence="1">The sequence shown here is derived from an EMBL/GenBank/DDBJ whole genome shotgun (WGS) entry which is preliminary data.</text>
</comment>
<dbReference type="EMBL" id="VSSQ01069443">
    <property type="protein sequence ID" value="MPN21454.1"/>
    <property type="molecule type" value="Genomic_DNA"/>
</dbReference>
<proteinExistence type="predicted"/>
<organism evidence="1">
    <name type="scientific">bioreactor metagenome</name>
    <dbReference type="NCBI Taxonomy" id="1076179"/>
    <lineage>
        <taxon>unclassified sequences</taxon>
        <taxon>metagenomes</taxon>
        <taxon>ecological metagenomes</taxon>
    </lineage>
</organism>
<evidence type="ECO:0000313" key="1">
    <source>
        <dbReference type="EMBL" id="MPN21454.1"/>
    </source>
</evidence>
<dbReference type="SUPFAM" id="SSF55347">
    <property type="entry name" value="Glyceraldehyde-3-phosphate dehydrogenase-like, C-terminal domain"/>
    <property type="match status" value="1"/>
</dbReference>
<reference evidence="1" key="1">
    <citation type="submission" date="2019-08" db="EMBL/GenBank/DDBJ databases">
        <authorList>
            <person name="Kucharzyk K."/>
            <person name="Murdoch R.W."/>
            <person name="Higgins S."/>
            <person name="Loffler F."/>
        </authorList>
    </citation>
    <scope>NUCLEOTIDE SEQUENCE</scope>
</reference>
<sequence length="115" mass="12803">MEDTVSASFRFANGVVGSAAWCYVADFDLDEVTIIGSEGTLVFEGTSFEWIRLIKDGKTTNYTFETPEHVAMPFIQTVVDELNGKAKSPADATSAANGIRMFDELLKDYRKRYES</sequence>
<gene>
    <name evidence="1" type="ORF">SDC9_168833</name>
</gene>
<evidence type="ECO:0008006" key="2">
    <source>
        <dbReference type="Google" id="ProtNLM"/>
    </source>
</evidence>
<protein>
    <recommendedName>
        <fullName evidence="2">Gfo/Idh/MocA-like oxidoreductase C-terminal domain-containing protein</fullName>
    </recommendedName>
</protein>
<dbReference type="AlphaFoldDB" id="A0A645GBN1"/>
<dbReference type="Gene3D" id="3.30.360.10">
    <property type="entry name" value="Dihydrodipicolinate Reductase, domain 2"/>
    <property type="match status" value="1"/>
</dbReference>
<accession>A0A645GBN1</accession>